<dbReference type="Proteomes" id="UP000007058">
    <property type="component" value="Chromosome"/>
</dbReference>
<dbReference type="PANTHER" id="PTHR33747:SF1">
    <property type="entry name" value="ADENYLATE CYCLASE-ASSOCIATED CAP C-TERMINAL DOMAIN-CONTAINING PROTEIN"/>
    <property type="match status" value="1"/>
</dbReference>
<accession>Q2W601</accession>
<dbReference type="PANTHER" id="PTHR33747">
    <property type="entry name" value="UPF0225 PROTEIN SCO1677"/>
    <property type="match status" value="1"/>
</dbReference>
<organism evidence="2 3">
    <name type="scientific">Paramagnetospirillum magneticum (strain ATCC 700264 / AMB-1)</name>
    <name type="common">Magnetospirillum magneticum</name>
    <dbReference type="NCBI Taxonomy" id="342108"/>
    <lineage>
        <taxon>Bacteria</taxon>
        <taxon>Pseudomonadati</taxon>
        <taxon>Pseudomonadota</taxon>
        <taxon>Alphaproteobacteria</taxon>
        <taxon>Rhodospirillales</taxon>
        <taxon>Magnetospirillaceae</taxon>
        <taxon>Paramagnetospirillum</taxon>
    </lineage>
</organism>
<name>Q2W601_PARM1</name>
<dbReference type="KEGG" id="mag:amb1920"/>
<evidence type="ECO:0000259" key="1">
    <source>
        <dbReference type="Pfam" id="PF17775"/>
    </source>
</evidence>
<keyword evidence="3" id="KW-1185">Reference proteome</keyword>
<dbReference type="Gene3D" id="3.10.450.50">
    <property type="match status" value="1"/>
</dbReference>
<gene>
    <name evidence="2" type="ordered locus">amb1920</name>
</gene>
<dbReference type="InterPro" id="IPR004027">
    <property type="entry name" value="SEC_C_motif"/>
</dbReference>
<sequence>MTADSLSACPCGSGLAFDACCGPIVDGAPAPTAEALMRARYSAFVTRRIGDFLLETLAPEKRGEFNLREVELSARDARGMGFDVRAVDGGGIDDDRGSVEYVARFKIRDQVQIHHEIATFRREDERWLYVDGRINPKAEPRQVSKVGRNDPCPCGSGLKFKKCCGG</sequence>
<dbReference type="AlphaFoldDB" id="Q2W601"/>
<dbReference type="Pfam" id="PF17775">
    <property type="entry name" value="YchJ_M-like"/>
    <property type="match status" value="1"/>
</dbReference>
<feature type="domain" description="YchJ-like middle NTF2-like" evidence="1">
    <location>
        <begin position="32"/>
        <end position="132"/>
    </location>
</feature>
<dbReference type="SUPFAM" id="SSF54427">
    <property type="entry name" value="NTF2-like"/>
    <property type="match status" value="1"/>
</dbReference>
<evidence type="ECO:0000313" key="3">
    <source>
        <dbReference type="Proteomes" id="UP000007058"/>
    </source>
</evidence>
<protein>
    <submittedName>
        <fullName evidence="2">Uncharacterized protein conserved in bacteria</fullName>
    </submittedName>
</protein>
<evidence type="ECO:0000313" key="2">
    <source>
        <dbReference type="EMBL" id="BAE50724.1"/>
    </source>
</evidence>
<dbReference type="STRING" id="342108.amb1920"/>
<dbReference type="HOGENOM" id="CLU_099590_0_0_5"/>
<dbReference type="RefSeq" id="WP_011384325.1">
    <property type="nucleotide sequence ID" value="NC_007626.1"/>
</dbReference>
<dbReference type="Pfam" id="PF02810">
    <property type="entry name" value="SEC-C"/>
    <property type="match status" value="2"/>
</dbReference>
<dbReference type="EMBL" id="AP007255">
    <property type="protein sequence ID" value="BAE50724.1"/>
    <property type="molecule type" value="Genomic_DNA"/>
</dbReference>
<dbReference type="SUPFAM" id="SSF103642">
    <property type="entry name" value="Sec-C motif"/>
    <property type="match status" value="1"/>
</dbReference>
<dbReference type="InterPro" id="IPR048469">
    <property type="entry name" value="YchJ-like_M"/>
</dbReference>
<dbReference type="InterPro" id="IPR032710">
    <property type="entry name" value="NTF2-like_dom_sf"/>
</dbReference>
<reference evidence="2 3" key="1">
    <citation type="journal article" date="2005" name="DNA Res.">
        <title>Complete genome sequence of the facultative anaerobic magnetotactic bacterium Magnetospirillum sp. strain AMB-1.</title>
        <authorList>
            <person name="Matsunaga T."/>
            <person name="Okamura Y."/>
            <person name="Fukuda Y."/>
            <person name="Wahyudi A.T."/>
            <person name="Murase Y."/>
            <person name="Takeyama H."/>
        </authorList>
    </citation>
    <scope>NUCLEOTIDE SEQUENCE [LARGE SCALE GENOMIC DNA]</scope>
    <source>
        <strain evidence="3">ATCC 700264 / AMB-1</strain>
    </source>
</reference>
<proteinExistence type="predicted"/>